<protein>
    <submittedName>
        <fullName evidence="2">Uncharacterized protein</fullName>
    </submittedName>
</protein>
<feature type="coiled-coil region" evidence="1">
    <location>
        <begin position="217"/>
        <end position="244"/>
    </location>
</feature>
<dbReference type="AlphaFoldDB" id="A0AAV2B8V9"/>
<gene>
    <name evidence="2" type="ORF">LARSCL_LOCUS17433</name>
</gene>
<proteinExistence type="predicted"/>
<comment type="caution">
    <text evidence="2">The sequence shown here is derived from an EMBL/GenBank/DDBJ whole genome shotgun (WGS) entry which is preliminary data.</text>
</comment>
<reference evidence="2 3" key="1">
    <citation type="submission" date="2024-04" db="EMBL/GenBank/DDBJ databases">
        <authorList>
            <person name="Rising A."/>
            <person name="Reimegard J."/>
            <person name="Sonavane S."/>
            <person name="Akerstrom W."/>
            <person name="Nylinder S."/>
            <person name="Hedman E."/>
            <person name="Kallberg Y."/>
        </authorList>
    </citation>
    <scope>NUCLEOTIDE SEQUENCE [LARGE SCALE GENOMIC DNA]</scope>
</reference>
<keyword evidence="3" id="KW-1185">Reference proteome</keyword>
<evidence type="ECO:0000256" key="1">
    <source>
        <dbReference type="SAM" id="Coils"/>
    </source>
</evidence>
<evidence type="ECO:0000313" key="3">
    <source>
        <dbReference type="Proteomes" id="UP001497382"/>
    </source>
</evidence>
<evidence type="ECO:0000313" key="2">
    <source>
        <dbReference type="EMBL" id="CAL1292049.1"/>
    </source>
</evidence>
<dbReference type="Proteomes" id="UP001497382">
    <property type="component" value="Unassembled WGS sequence"/>
</dbReference>
<sequence length="713" mass="82185">MVIEKIAQITEFGSLLLHIYDEIKEDKKKMNTVTDAMKDMEDKITMLFKYEQNIYDTIVPMLQEMEEHMNDIKDKLGTKSRVALDVTKWQVQSTLRDIRLQMQRFTEVFKVKNNFNRNIEKLDDIVTTLIIIYDRLQIYREQQIKANYIADISSVEANSINIENKFKNAINLLESKIRANIVLEQYKSAFDALKQWVFPFADHYIDNYILPSQLELDANLENLVEKAAREIETIKQRIDMYDATITSDEQHLECEEFSSRYTSTQPFFIWKSEEFGSLISILLSGKEVVLKADVKYSAPHKDAIKFSEIDFHFKTKNETAQSLLYETLKGFDIQATHLGNSYYRYNEKIFLITSNSIIISYSYENDDDGIPVRSSEGYNLLKSGDLLLSPYTFWQVKLINMPNTFNYTFKDLESYKNDTYLELSGFGRYVDKSRFGVRKSDTISNLLRSKGTGKKECDRSKHRLARSVKDIFADGDFMTNDASKMMSSPINFVYSFLKTCFTSNVLSSIKQVFLREETSVRIYDDCSDLPDEYTETRNIGSKGVSKPSITDTVKDDTTFVEAPCKKEGIGLESDTISNVNFNGKNSCLNPLLLNHKKDRSDNNLTAIPDFNSSLLLADLITRTVTGNRYKSPVDECLLSPHQVVLGKLSNGMIRSEIDIEQMLQRHLSEKDDGEASSWFGRINRCAKSMFQFLGLGVTDDIKEYVQEVRHLFS</sequence>
<accession>A0AAV2B8V9</accession>
<name>A0AAV2B8V9_9ARAC</name>
<keyword evidence="1" id="KW-0175">Coiled coil</keyword>
<organism evidence="2 3">
    <name type="scientific">Larinioides sclopetarius</name>
    <dbReference type="NCBI Taxonomy" id="280406"/>
    <lineage>
        <taxon>Eukaryota</taxon>
        <taxon>Metazoa</taxon>
        <taxon>Ecdysozoa</taxon>
        <taxon>Arthropoda</taxon>
        <taxon>Chelicerata</taxon>
        <taxon>Arachnida</taxon>
        <taxon>Araneae</taxon>
        <taxon>Araneomorphae</taxon>
        <taxon>Entelegynae</taxon>
        <taxon>Araneoidea</taxon>
        <taxon>Araneidae</taxon>
        <taxon>Larinioides</taxon>
    </lineage>
</organism>
<dbReference type="EMBL" id="CAXIEN010000298">
    <property type="protein sequence ID" value="CAL1292049.1"/>
    <property type="molecule type" value="Genomic_DNA"/>
</dbReference>